<gene>
    <name evidence="3" type="primary">LOC140036297</name>
</gene>
<evidence type="ECO:0000313" key="2">
    <source>
        <dbReference type="Proteomes" id="UP001652660"/>
    </source>
</evidence>
<sequence length="200" mass="22723">MPLPMSELANLDGKKKAEFVQSLHQQVRANIETRTQQYLKHANNGRRRVVFEPGDWVWLHLRKEHFPLQRRNKLLPREDGPFQVVVRINDNAYKLDLPGEYNVPATFNVADLSPYLADDEVDLRTNLSQEEGNNEEVDRAIQVEQVKVPLGPMTRARAKRLNDAMQILVRAAQDASGVPKAIEGLNESRLVILIAALEAD</sequence>
<dbReference type="Proteomes" id="UP001652660">
    <property type="component" value="Chromosome 2e"/>
</dbReference>
<keyword evidence="2" id="KW-1185">Reference proteome</keyword>
<reference evidence="3" key="1">
    <citation type="submission" date="2025-08" db="UniProtKB">
        <authorList>
            <consortium name="RefSeq"/>
        </authorList>
    </citation>
    <scope>IDENTIFICATION</scope>
    <source>
        <tissue evidence="3">Leaves</tissue>
    </source>
</reference>
<dbReference type="Pfam" id="PF24626">
    <property type="entry name" value="SH3_Tf2-1"/>
    <property type="match status" value="1"/>
</dbReference>
<dbReference type="PANTHER" id="PTHR35046:SF9">
    <property type="entry name" value="RNA-DIRECTED DNA POLYMERASE"/>
    <property type="match status" value="1"/>
</dbReference>
<dbReference type="InterPro" id="IPR056924">
    <property type="entry name" value="SH3_Tf2-1"/>
</dbReference>
<feature type="domain" description="Tf2-1-like SH3-like" evidence="1">
    <location>
        <begin position="54"/>
        <end position="115"/>
    </location>
</feature>
<accession>A0ABM4WPP5</accession>
<proteinExistence type="predicted"/>
<dbReference type="PANTHER" id="PTHR35046">
    <property type="entry name" value="ZINC KNUCKLE (CCHC-TYPE) FAMILY PROTEIN"/>
    <property type="match status" value="1"/>
</dbReference>
<name>A0ABM4WPP5_COFAR</name>
<evidence type="ECO:0000259" key="1">
    <source>
        <dbReference type="Pfam" id="PF24626"/>
    </source>
</evidence>
<organism evidence="2 3">
    <name type="scientific">Coffea arabica</name>
    <name type="common">Arabian coffee</name>
    <dbReference type="NCBI Taxonomy" id="13443"/>
    <lineage>
        <taxon>Eukaryota</taxon>
        <taxon>Viridiplantae</taxon>
        <taxon>Streptophyta</taxon>
        <taxon>Embryophyta</taxon>
        <taxon>Tracheophyta</taxon>
        <taxon>Spermatophyta</taxon>
        <taxon>Magnoliopsida</taxon>
        <taxon>eudicotyledons</taxon>
        <taxon>Gunneridae</taxon>
        <taxon>Pentapetalae</taxon>
        <taxon>asterids</taxon>
        <taxon>lamiids</taxon>
        <taxon>Gentianales</taxon>
        <taxon>Rubiaceae</taxon>
        <taxon>Ixoroideae</taxon>
        <taxon>Gardenieae complex</taxon>
        <taxon>Bertiereae - Coffeeae clade</taxon>
        <taxon>Coffeeae</taxon>
        <taxon>Coffea</taxon>
    </lineage>
</organism>
<evidence type="ECO:0000313" key="3">
    <source>
        <dbReference type="RefSeq" id="XP_071933756.1"/>
    </source>
</evidence>
<protein>
    <recommendedName>
        <fullName evidence="1">Tf2-1-like SH3-like domain-containing protein</fullName>
    </recommendedName>
</protein>
<dbReference type="RefSeq" id="XP_071933756.1">
    <property type="nucleotide sequence ID" value="XM_072077655.1"/>
</dbReference>
<dbReference type="GeneID" id="140036297"/>